<keyword evidence="5" id="KW-1185">Reference proteome</keyword>
<sequence length="86" mass="9761">MLVDMLKEINNMEAFSKKALANKLNTSESMIEHLLTQLKRMGYIEEEEMPNNFCNKKCAGCNIKCSVNIANSLYITDKGKKLLTSK</sequence>
<dbReference type="AlphaFoldDB" id="A0A844FHK6"/>
<dbReference type="Gene3D" id="1.10.10.10">
    <property type="entry name" value="Winged helix-like DNA-binding domain superfamily/Winged helix DNA-binding domain"/>
    <property type="match status" value="1"/>
</dbReference>
<protein>
    <submittedName>
        <fullName evidence="2">FeoC-like transcriptional regulator</fullName>
    </submittedName>
</protein>
<feature type="domain" description="Transcriptional regulator HTH-type FeoC" evidence="1">
    <location>
        <begin position="8"/>
        <end position="63"/>
    </location>
</feature>
<evidence type="ECO:0000313" key="5">
    <source>
        <dbReference type="Proteomes" id="UP001108123"/>
    </source>
</evidence>
<dbReference type="InterPro" id="IPR036388">
    <property type="entry name" value="WH-like_DNA-bd_sf"/>
</dbReference>
<dbReference type="OrthoDB" id="1707848at2"/>
<dbReference type="Proteomes" id="UP000462760">
    <property type="component" value="Unassembled WGS sequence"/>
</dbReference>
<reference evidence="3 4" key="1">
    <citation type="submission" date="2019-08" db="EMBL/GenBank/DDBJ databases">
        <title>In-depth cultivation of the pig gut microbiome towards novel bacterial diversity and tailored functional studies.</title>
        <authorList>
            <person name="Wylensek D."/>
            <person name="Hitch T.C.A."/>
            <person name="Clavel T."/>
        </authorList>
    </citation>
    <scope>NUCLEOTIDE SEQUENCE [LARGE SCALE GENOMIC DNA]</scope>
    <source>
        <strain evidence="3 4">Med78-601-WT-4W-RMD-3</strain>
    </source>
</reference>
<dbReference type="Pfam" id="PF09012">
    <property type="entry name" value="FeoC"/>
    <property type="match status" value="1"/>
</dbReference>
<evidence type="ECO:0000313" key="4">
    <source>
        <dbReference type="Proteomes" id="UP000462760"/>
    </source>
</evidence>
<organism evidence="3 4">
    <name type="scientific">Anaerosalibacter bizertensis</name>
    <dbReference type="NCBI Taxonomy" id="932217"/>
    <lineage>
        <taxon>Bacteria</taxon>
        <taxon>Bacillati</taxon>
        <taxon>Bacillota</taxon>
        <taxon>Tissierellia</taxon>
        <taxon>Tissierellales</taxon>
        <taxon>Sporanaerobacteraceae</taxon>
        <taxon>Anaerosalibacter</taxon>
    </lineage>
</organism>
<dbReference type="InterPro" id="IPR015102">
    <property type="entry name" value="Tscrpt_reg_HTH_FeoC"/>
</dbReference>
<dbReference type="InterPro" id="IPR036390">
    <property type="entry name" value="WH_DNA-bd_sf"/>
</dbReference>
<proteinExistence type="predicted"/>
<evidence type="ECO:0000313" key="3">
    <source>
        <dbReference type="EMBL" id="MSS43479.1"/>
    </source>
</evidence>
<accession>A0A844FHK6</accession>
<evidence type="ECO:0000259" key="1">
    <source>
        <dbReference type="Pfam" id="PF09012"/>
    </source>
</evidence>
<dbReference type="SUPFAM" id="SSF46785">
    <property type="entry name" value="Winged helix' DNA-binding domain"/>
    <property type="match status" value="1"/>
</dbReference>
<reference evidence="2" key="2">
    <citation type="submission" date="2022-01" db="EMBL/GenBank/DDBJ databases">
        <title>Collection of gut derived symbiotic bacterial strains cultured from healthy donors.</title>
        <authorList>
            <person name="Lin H."/>
            <person name="Kohout C."/>
            <person name="Waligurski E."/>
            <person name="Pamer E.G."/>
        </authorList>
    </citation>
    <scope>NUCLEOTIDE SEQUENCE</scope>
    <source>
        <strain evidence="2">MSK.14.39</strain>
    </source>
</reference>
<dbReference type="RefSeq" id="WP_154484162.1">
    <property type="nucleotide sequence ID" value="NZ_JAJBNW010000011.1"/>
</dbReference>
<dbReference type="Proteomes" id="UP001108123">
    <property type="component" value="Unassembled WGS sequence"/>
</dbReference>
<dbReference type="EMBL" id="VULR01000008">
    <property type="protein sequence ID" value="MSS43479.1"/>
    <property type="molecule type" value="Genomic_DNA"/>
</dbReference>
<evidence type="ECO:0000313" key="2">
    <source>
        <dbReference type="EMBL" id="MCG4565287.1"/>
    </source>
</evidence>
<name>A0A844FHK6_9FIRM</name>
<gene>
    <name evidence="3" type="ORF">FYJ27_07020</name>
    <name evidence="2" type="ORF">L0P62_07495</name>
</gene>
<dbReference type="EMBL" id="JAKNID010000025">
    <property type="protein sequence ID" value="MCG4565287.1"/>
    <property type="molecule type" value="Genomic_DNA"/>
</dbReference>
<comment type="caution">
    <text evidence="3">The sequence shown here is derived from an EMBL/GenBank/DDBJ whole genome shotgun (WGS) entry which is preliminary data.</text>
</comment>